<keyword evidence="4" id="KW-0489">Methyltransferase</keyword>
<dbReference type="PANTHER" id="PTHR30487">
    <property type="entry name" value="TYPE 4 PREPILIN-LIKE PROTEINS LEADER PEPTIDE-PROCESSING ENZYME"/>
    <property type="match status" value="1"/>
</dbReference>
<dbReference type="EC" id="3.4.23.43" evidence="4"/>
<dbReference type="InterPro" id="IPR050882">
    <property type="entry name" value="Prepilin_peptidase/N-MTase"/>
</dbReference>
<feature type="transmembrane region" description="Helical" evidence="2">
    <location>
        <begin position="116"/>
        <end position="136"/>
    </location>
</feature>
<dbReference type="Proteomes" id="UP000520767">
    <property type="component" value="Unassembled WGS sequence"/>
</dbReference>
<reference evidence="4 5" key="1">
    <citation type="submission" date="2020-08" db="EMBL/GenBank/DDBJ databases">
        <title>Genomic Encyclopedia of Type Strains, Phase III (KMG-III): the genomes of soil and plant-associated and newly described type strains.</title>
        <authorList>
            <person name="Whitman W."/>
        </authorList>
    </citation>
    <scope>NUCLEOTIDE SEQUENCE [LARGE SCALE GENOMIC DNA]</scope>
    <source>
        <strain evidence="4 5">CECT 8960</strain>
    </source>
</reference>
<dbReference type="Pfam" id="PF01478">
    <property type="entry name" value="Peptidase_A24"/>
    <property type="match status" value="1"/>
</dbReference>
<dbReference type="RefSeq" id="WP_184813058.1">
    <property type="nucleotide sequence ID" value="NZ_JACHJQ010000005.1"/>
</dbReference>
<keyword evidence="2" id="KW-0812">Transmembrane</keyword>
<dbReference type="GO" id="GO:0008168">
    <property type="term" value="F:methyltransferase activity"/>
    <property type="evidence" value="ECO:0007669"/>
    <property type="project" value="UniProtKB-KW"/>
</dbReference>
<keyword evidence="5" id="KW-1185">Reference proteome</keyword>
<gene>
    <name evidence="4" type="ORF">FHR82_005247</name>
</gene>
<accession>A0A7W7Q8K4</accession>
<dbReference type="EC" id="2.1.1.-" evidence="4"/>
<organism evidence="4 5">
    <name type="scientific">Actinophytocola algeriensis</name>
    <dbReference type="NCBI Taxonomy" id="1768010"/>
    <lineage>
        <taxon>Bacteria</taxon>
        <taxon>Bacillati</taxon>
        <taxon>Actinomycetota</taxon>
        <taxon>Actinomycetes</taxon>
        <taxon>Pseudonocardiales</taxon>
        <taxon>Pseudonocardiaceae</taxon>
    </lineage>
</organism>
<dbReference type="PANTHER" id="PTHR30487:SF0">
    <property type="entry name" value="PREPILIN LEADER PEPTIDASE_N-METHYLTRANSFERASE-RELATED"/>
    <property type="match status" value="1"/>
</dbReference>
<dbReference type="InterPro" id="IPR000045">
    <property type="entry name" value="Prepilin_IV_endopep_pep"/>
</dbReference>
<comment type="similarity">
    <text evidence="1">Belongs to the peptidase A24 family.</text>
</comment>
<dbReference type="GO" id="GO:0006465">
    <property type="term" value="P:signal peptide processing"/>
    <property type="evidence" value="ECO:0007669"/>
    <property type="project" value="TreeGrafter"/>
</dbReference>
<evidence type="ECO:0000313" key="4">
    <source>
        <dbReference type="EMBL" id="MBB4908994.1"/>
    </source>
</evidence>
<dbReference type="GO" id="GO:0005886">
    <property type="term" value="C:plasma membrane"/>
    <property type="evidence" value="ECO:0007669"/>
    <property type="project" value="TreeGrafter"/>
</dbReference>
<protein>
    <submittedName>
        <fullName evidence="4">Leader peptidase (Prepilin peptidase)/N-methyltransferase</fullName>
        <ecNumber evidence="4">2.1.1.-</ecNumber>
        <ecNumber evidence="4">3.4.23.43</ecNumber>
    </submittedName>
</protein>
<dbReference type="EMBL" id="JACHJQ010000005">
    <property type="protein sequence ID" value="MBB4908994.1"/>
    <property type="molecule type" value="Genomic_DNA"/>
</dbReference>
<evidence type="ECO:0000256" key="2">
    <source>
        <dbReference type="SAM" id="Phobius"/>
    </source>
</evidence>
<feature type="transmembrane region" description="Helical" evidence="2">
    <location>
        <begin position="58"/>
        <end position="77"/>
    </location>
</feature>
<feature type="domain" description="Prepilin type IV endopeptidase peptidase" evidence="3">
    <location>
        <begin position="65"/>
        <end position="171"/>
    </location>
</feature>
<keyword evidence="2" id="KW-0472">Membrane</keyword>
<proteinExistence type="inferred from homology"/>
<keyword evidence="4" id="KW-0378">Hydrolase</keyword>
<dbReference type="GO" id="GO:0004190">
    <property type="term" value="F:aspartic-type endopeptidase activity"/>
    <property type="evidence" value="ECO:0007669"/>
    <property type="project" value="UniProtKB-EC"/>
</dbReference>
<feature type="transmembrane region" description="Helical" evidence="2">
    <location>
        <begin position="156"/>
        <end position="178"/>
    </location>
</feature>
<dbReference type="GO" id="GO:0032259">
    <property type="term" value="P:methylation"/>
    <property type="evidence" value="ECO:0007669"/>
    <property type="project" value="UniProtKB-KW"/>
</dbReference>
<feature type="transmembrane region" description="Helical" evidence="2">
    <location>
        <begin position="83"/>
        <end position="104"/>
    </location>
</feature>
<dbReference type="AlphaFoldDB" id="A0A7W7Q8K4"/>
<evidence type="ECO:0000256" key="1">
    <source>
        <dbReference type="ARBA" id="ARBA00005801"/>
    </source>
</evidence>
<sequence length="211" mass="22011">MNFALLLTALGAVTGVASQTLLTRLRRGASVHTGWCAVGVAALWAVAGWRTETGHLPWWWLPIPLVVAWFAVTLTVVDLKHRRLPNVLTLAAYPAVAVATTVAATQSGWQIVEGALLGGAALTTMYLAIHLMWPTAMGGGDVKLSGSQGAVLGAVGWPAVLVGTTLAAVLTLVLNAAAPKRRRESWRTGIPHGPALLAATYLVATFPAIQG</sequence>
<feature type="transmembrane region" description="Helical" evidence="2">
    <location>
        <begin position="28"/>
        <end position="46"/>
    </location>
</feature>
<keyword evidence="4" id="KW-0808">Transferase</keyword>
<dbReference type="Gene3D" id="1.20.120.1220">
    <property type="match status" value="1"/>
</dbReference>
<evidence type="ECO:0000313" key="5">
    <source>
        <dbReference type="Proteomes" id="UP000520767"/>
    </source>
</evidence>
<name>A0A7W7Q8K4_9PSEU</name>
<keyword evidence="2" id="KW-1133">Transmembrane helix</keyword>
<evidence type="ECO:0000259" key="3">
    <source>
        <dbReference type="Pfam" id="PF01478"/>
    </source>
</evidence>
<comment type="caution">
    <text evidence="4">The sequence shown here is derived from an EMBL/GenBank/DDBJ whole genome shotgun (WGS) entry which is preliminary data.</text>
</comment>
<feature type="transmembrane region" description="Helical" evidence="2">
    <location>
        <begin position="190"/>
        <end position="209"/>
    </location>
</feature>